<organism evidence="11 12">
    <name type="scientific">Hydra vulgaris</name>
    <name type="common">Hydra</name>
    <name type="synonym">Hydra attenuata</name>
    <dbReference type="NCBI Taxonomy" id="6087"/>
    <lineage>
        <taxon>Eukaryota</taxon>
        <taxon>Metazoa</taxon>
        <taxon>Cnidaria</taxon>
        <taxon>Hydrozoa</taxon>
        <taxon>Hydroidolina</taxon>
        <taxon>Anthoathecata</taxon>
        <taxon>Aplanulata</taxon>
        <taxon>Hydridae</taxon>
        <taxon>Hydra</taxon>
    </lineage>
</organism>
<feature type="domain" description="RING-type" evidence="9">
    <location>
        <begin position="15"/>
        <end position="56"/>
    </location>
</feature>
<dbReference type="InterPro" id="IPR000315">
    <property type="entry name" value="Znf_B-box"/>
</dbReference>
<dbReference type="Pfam" id="PF01436">
    <property type="entry name" value="NHL"/>
    <property type="match status" value="1"/>
</dbReference>
<keyword evidence="11" id="KW-1185">Reference proteome</keyword>
<evidence type="ECO:0000259" key="10">
    <source>
        <dbReference type="PROSITE" id="PS50119"/>
    </source>
</evidence>
<dbReference type="InterPro" id="IPR001258">
    <property type="entry name" value="NHL_repeat"/>
</dbReference>
<feature type="repeat" description="NHL" evidence="8">
    <location>
        <begin position="564"/>
        <end position="607"/>
    </location>
</feature>
<feature type="repeat" description="NHL" evidence="8">
    <location>
        <begin position="517"/>
        <end position="560"/>
    </location>
</feature>
<gene>
    <name evidence="12" type="primary">LOC100213744</name>
</gene>
<dbReference type="InterPro" id="IPR011042">
    <property type="entry name" value="6-blade_b-propeller_TolB-like"/>
</dbReference>
<dbReference type="CDD" id="cd20482">
    <property type="entry name" value="CC_brat-like"/>
    <property type="match status" value="1"/>
</dbReference>
<evidence type="ECO:0000256" key="2">
    <source>
        <dbReference type="ARBA" id="ARBA00022723"/>
    </source>
</evidence>
<dbReference type="RefSeq" id="XP_065647014.1">
    <property type="nucleotide sequence ID" value="XM_065790942.1"/>
</dbReference>
<dbReference type="InterPro" id="IPR050952">
    <property type="entry name" value="TRIM-NHL_E3_ligases"/>
</dbReference>
<dbReference type="SMART" id="SM00502">
    <property type="entry name" value="BBC"/>
    <property type="match status" value="1"/>
</dbReference>
<evidence type="ECO:0000256" key="3">
    <source>
        <dbReference type="ARBA" id="ARBA00022737"/>
    </source>
</evidence>
<dbReference type="InterPro" id="IPR003649">
    <property type="entry name" value="Bbox_C"/>
</dbReference>
<comment type="similarity">
    <text evidence="1">Belongs to the TRIM/RBCC family.</text>
</comment>
<dbReference type="SUPFAM" id="SSF57845">
    <property type="entry name" value="B-box zinc-binding domain"/>
    <property type="match status" value="1"/>
</dbReference>
<protein>
    <submittedName>
        <fullName evidence="12">E3 ubiquitin-protein ligase TRIM71</fullName>
    </submittedName>
</protein>
<dbReference type="Gene3D" id="3.30.160.60">
    <property type="entry name" value="Classic Zinc Finger"/>
    <property type="match status" value="1"/>
</dbReference>
<dbReference type="SMART" id="SM00557">
    <property type="entry name" value="IG_FLMN"/>
    <property type="match status" value="1"/>
</dbReference>
<dbReference type="Gene3D" id="3.30.40.10">
    <property type="entry name" value="Zinc/RING finger domain, C3HC4 (zinc finger)"/>
    <property type="match status" value="1"/>
</dbReference>
<dbReference type="SUPFAM" id="SSF101898">
    <property type="entry name" value="NHL repeat"/>
    <property type="match status" value="1"/>
</dbReference>
<dbReference type="Gene3D" id="2.60.40.10">
    <property type="entry name" value="Immunoglobulins"/>
    <property type="match status" value="1"/>
</dbReference>
<dbReference type="InterPro" id="IPR001841">
    <property type="entry name" value="Znf_RING"/>
</dbReference>
<dbReference type="PANTHER" id="PTHR24104:SF48">
    <property type="entry name" value="PROTEIN WECH"/>
    <property type="match status" value="1"/>
</dbReference>
<feature type="domain" description="B box-type" evidence="10">
    <location>
        <begin position="85"/>
        <end position="132"/>
    </location>
</feature>
<dbReference type="Gene3D" id="2.120.10.30">
    <property type="entry name" value="TolB, C-terminal domain"/>
    <property type="match status" value="2"/>
</dbReference>
<reference evidence="12" key="2">
    <citation type="submission" date="2025-08" db="UniProtKB">
        <authorList>
            <consortium name="RefSeq"/>
        </authorList>
    </citation>
    <scope>IDENTIFICATION</scope>
</reference>
<evidence type="ECO:0000313" key="11">
    <source>
        <dbReference type="Proteomes" id="UP001652625"/>
    </source>
</evidence>
<feature type="repeat" description="NHL" evidence="8">
    <location>
        <begin position="614"/>
        <end position="654"/>
    </location>
</feature>
<dbReference type="Proteomes" id="UP001652625">
    <property type="component" value="Chromosome 02"/>
</dbReference>
<dbReference type="PROSITE" id="PS50194">
    <property type="entry name" value="FILAMIN_REPEAT"/>
    <property type="match status" value="1"/>
</dbReference>
<dbReference type="InterPro" id="IPR017868">
    <property type="entry name" value="Filamin/ABP280_repeat-like"/>
</dbReference>
<reference evidence="11" key="1">
    <citation type="submission" date="2025-05" db="UniProtKB">
        <authorList>
            <consortium name="RefSeq"/>
        </authorList>
    </citation>
    <scope>NUCLEOTIDE SEQUENCE [LARGE SCALE GENOMIC DNA]</scope>
</reference>
<dbReference type="InterPro" id="IPR013783">
    <property type="entry name" value="Ig-like_fold"/>
</dbReference>
<dbReference type="CDD" id="cd14954">
    <property type="entry name" value="NHL_TRIM71_like"/>
    <property type="match status" value="1"/>
</dbReference>
<keyword evidence="2" id="KW-0479">Metal-binding</keyword>
<keyword evidence="4 6" id="KW-0863">Zinc-finger</keyword>
<dbReference type="Pfam" id="PF17170">
    <property type="entry name" value="DUF5128"/>
    <property type="match status" value="1"/>
</dbReference>
<dbReference type="Pfam" id="PF00630">
    <property type="entry name" value="Filamin"/>
    <property type="match status" value="1"/>
</dbReference>
<dbReference type="Pfam" id="PF00643">
    <property type="entry name" value="zf-B_box"/>
    <property type="match status" value="1"/>
</dbReference>
<keyword evidence="3" id="KW-0677">Repeat</keyword>
<evidence type="ECO:0000256" key="6">
    <source>
        <dbReference type="PROSITE-ProRule" id="PRU00024"/>
    </source>
</evidence>
<dbReference type="InterPro" id="IPR017907">
    <property type="entry name" value="Znf_RING_CS"/>
</dbReference>
<dbReference type="PROSITE" id="PS50119">
    <property type="entry name" value="ZF_BBOX"/>
    <property type="match status" value="2"/>
</dbReference>
<dbReference type="Pfam" id="PF12126">
    <property type="entry name" value="PML_CC"/>
    <property type="match status" value="1"/>
</dbReference>
<keyword evidence="5" id="KW-0862">Zinc</keyword>
<sequence>MATLKTARDIYDFRCILCSETFKNPKVLPCLHSFCYSCLEELIRGHEQTLICPTCTVEIQVDPTGLDAFPANSFAINMLNILAIENPTNCSNCEDRELANSRCLDCVENLCTRCVTAHERIRQTKGHKIITFEELQNNAVHDALKCHSFCKTHDREILKYFCETCDEAICRDCAICEHRDHNYMDLKEAVKLHRNGVTNLLDNAKRKIPVIKLALKEIAEVKENLNQRRISIAHLIKSKIDLLIKYMEERKTQLLSQLDEIYLEKESVINDQQDELELDLDNFHSSCEFVENMMNYGNEAEVMTVKRFMTKRLRDLCSYQPQTEPEENDVIEFFFEDAPLKDEVDKFGKLSTSNTFPLFCVAKGDGLHQATMGHTTEFKVITKDRFGNFIPRGGDALSVKVTDSKGTTTNAEVLDYNNGTYSVTYKVKSKGKHLVAVYIRDKAIQNSPFEVNVSSGIDIEKIGPMLTKFGSGGVTSSLAKDDSYEPWGLVCNKDGDIIVTDHSNHKVQVFDVNGKLLHQFGVRGKDDGEIWYPTGIAVDKYSNIYVADHGNHRIQAYTGDGKFIRKYGSRGTGDGQLKGPCGICIDRENRLIVTDRDNHRVQIFDLDGKFLLAFGGYGIQDGKMNSPRHVSVTMENNIVISDTNNYRVQVFDRNGKFISKFGSKGTLEAQFMCPSGIGLDGENNIVIADFRNANVQIFSEEGNFLKVLGSEGSISAGIFSKPTGLFVSSSGNILVADRGTHKIYLF</sequence>
<evidence type="ECO:0000256" key="4">
    <source>
        <dbReference type="ARBA" id="ARBA00022771"/>
    </source>
</evidence>
<accession>A0ABM4BDL3</accession>
<dbReference type="PROSITE" id="PS51125">
    <property type="entry name" value="NHL"/>
    <property type="match status" value="6"/>
</dbReference>
<feature type="repeat" description="NHL" evidence="8">
    <location>
        <begin position="658"/>
        <end position="701"/>
    </location>
</feature>
<name>A0ABM4BDL3_HYDVU</name>
<dbReference type="InterPro" id="IPR018957">
    <property type="entry name" value="Znf_C3HC4_RING-type"/>
</dbReference>
<dbReference type="InterPro" id="IPR014756">
    <property type="entry name" value="Ig_E-set"/>
</dbReference>
<evidence type="ECO:0000256" key="5">
    <source>
        <dbReference type="ARBA" id="ARBA00022833"/>
    </source>
</evidence>
<feature type="repeat" description="NHL" evidence="8">
    <location>
        <begin position="486"/>
        <end position="513"/>
    </location>
</feature>
<dbReference type="SUPFAM" id="SSF81296">
    <property type="entry name" value="E set domains"/>
    <property type="match status" value="1"/>
</dbReference>
<dbReference type="PROSITE" id="PS00518">
    <property type="entry name" value="ZF_RING_1"/>
    <property type="match status" value="1"/>
</dbReference>
<dbReference type="InterPro" id="IPR001298">
    <property type="entry name" value="Filamin/ABP280_rpt"/>
</dbReference>
<evidence type="ECO:0000256" key="1">
    <source>
        <dbReference type="ARBA" id="ARBA00008518"/>
    </source>
</evidence>
<evidence type="ECO:0000256" key="8">
    <source>
        <dbReference type="PROSITE-ProRule" id="PRU00504"/>
    </source>
</evidence>
<feature type="domain" description="B box-type" evidence="10">
    <location>
        <begin position="145"/>
        <end position="186"/>
    </location>
</feature>
<feature type="repeat" description="Filamin" evidence="7">
    <location>
        <begin position="362"/>
        <end position="453"/>
    </location>
</feature>
<dbReference type="SUPFAM" id="SSF57850">
    <property type="entry name" value="RING/U-box"/>
    <property type="match status" value="1"/>
</dbReference>
<dbReference type="PROSITE" id="PS50089">
    <property type="entry name" value="ZF_RING_2"/>
    <property type="match status" value="1"/>
</dbReference>
<dbReference type="InterPro" id="IPR013083">
    <property type="entry name" value="Znf_RING/FYVE/PHD"/>
</dbReference>
<dbReference type="SMART" id="SM00184">
    <property type="entry name" value="RING"/>
    <property type="match status" value="1"/>
</dbReference>
<dbReference type="SMART" id="SM00336">
    <property type="entry name" value="BBOX"/>
    <property type="match status" value="2"/>
</dbReference>
<dbReference type="Pfam" id="PF00097">
    <property type="entry name" value="zf-C3HC4"/>
    <property type="match status" value="1"/>
</dbReference>
<dbReference type="PANTHER" id="PTHR24104">
    <property type="entry name" value="E3 UBIQUITIN-PROTEIN LIGASE NHLRC1-RELATED"/>
    <property type="match status" value="1"/>
</dbReference>
<feature type="repeat" description="NHL" evidence="8">
    <location>
        <begin position="712"/>
        <end position="746"/>
    </location>
</feature>
<dbReference type="InterPro" id="IPR021978">
    <property type="entry name" value="PML-like_CC"/>
</dbReference>
<proteinExistence type="inferred from homology"/>
<dbReference type="GeneID" id="100213744"/>
<evidence type="ECO:0000313" key="12">
    <source>
        <dbReference type="RefSeq" id="XP_065647014.1"/>
    </source>
</evidence>
<evidence type="ECO:0000256" key="7">
    <source>
        <dbReference type="PROSITE-ProRule" id="PRU00087"/>
    </source>
</evidence>
<evidence type="ECO:0000259" key="9">
    <source>
        <dbReference type="PROSITE" id="PS50089"/>
    </source>
</evidence>